<evidence type="ECO:0000313" key="4">
    <source>
        <dbReference type="Proteomes" id="UP001174909"/>
    </source>
</evidence>
<dbReference type="GO" id="GO:0005634">
    <property type="term" value="C:nucleus"/>
    <property type="evidence" value="ECO:0007669"/>
    <property type="project" value="TreeGrafter"/>
</dbReference>
<comment type="caution">
    <text evidence="3">The sequence shown here is derived from an EMBL/GenBank/DDBJ whole genome shotgun (WGS) entry which is preliminary data.</text>
</comment>
<dbReference type="GO" id="GO:0043023">
    <property type="term" value="F:ribosomal large subunit binding"/>
    <property type="evidence" value="ECO:0007669"/>
    <property type="project" value="InterPro"/>
</dbReference>
<dbReference type="Proteomes" id="UP001174909">
    <property type="component" value="Unassembled WGS sequence"/>
</dbReference>
<feature type="domain" description="60S ribosomal export protein NMD3 OB-fold" evidence="1">
    <location>
        <begin position="128"/>
        <end position="223"/>
    </location>
</feature>
<dbReference type="GO" id="GO:0005737">
    <property type="term" value="C:cytoplasm"/>
    <property type="evidence" value="ECO:0007669"/>
    <property type="project" value="TreeGrafter"/>
</dbReference>
<organism evidence="3 4">
    <name type="scientific">Geodia barretti</name>
    <name type="common">Barrett's horny sponge</name>
    <dbReference type="NCBI Taxonomy" id="519541"/>
    <lineage>
        <taxon>Eukaryota</taxon>
        <taxon>Metazoa</taxon>
        <taxon>Porifera</taxon>
        <taxon>Demospongiae</taxon>
        <taxon>Heteroscleromorpha</taxon>
        <taxon>Tetractinellida</taxon>
        <taxon>Astrophorina</taxon>
        <taxon>Geodiidae</taxon>
        <taxon>Geodia</taxon>
    </lineage>
</organism>
<dbReference type="GO" id="GO:0000055">
    <property type="term" value="P:ribosomal large subunit export from nucleus"/>
    <property type="evidence" value="ECO:0007669"/>
    <property type="project" value="TreeGrafter"/>
</dbReference>
<reference evidence="3" key="1">
    <citation type="submission" date="2023-03" db="EMBL/GenBank/DDBJ databases">
        <authorList>
            <person name="Steffen K."/>
            <person name="Cardenas P."/>
        </authorList>
    </citation>
    <scope>NUCLEOTIDE SEQUENCE</scope>
</reference>
<accession>A0AA35W3C9</accession>
<protein>
    <submittedName>
        <fullName evidence="3">60S ribosomal export protein NMD3</fullName>
    </submittedName>
</protein>
<dbReference type="Pfam" id="PF21193">
    <property type="entry name" value="NMD_SH3"/>
    <property type="match status" value="1"/>
</dbReference>
<evidence type="ECO:0000259" key="1">
    <source>
        <dbReference type="Pfam" id="PF21192"/>
    </source>
</evidence>
<evidence type="ECO:0000313" key="3">
    <source>
        <dbReference type="EMBL" id="CAI7990376.1"/>
    </source>
</evidence>
<dbReference type="InterPro" id="IPR039768">
    <property type="entry name" value="Nmd3"/>
</dbReference>
<evidence type="ECO:0000259" key="2">
    <source>
        <dbReference type="Pfam" id="PF21193"/>
    </source>
</evidence>
<dbReference type="InterPro" id="IPR048899">
    <property type="entry name" value="NMD_SH3"/>
</dbReference>
<dbReference type="Pfam" id="PF21192">
    <property type="entry name" value="OB_NMD3"/>
    <property type="match status" value="1"/>
</dbReference>
<dbReference type="AlphaFoldDB" id="A0AA35W3C9"/>
<dbReference type="InterPro" id="IPR048898">
    <property type="entry name" value="OB_NMD3"/>
</dbReference>
<gene>
    <name evidence="3" type="ORF">GBAR_LOCUS465</name>
</gene>
<keyword evidence="4" id="KW-1185">Reference proteome</keyword>
<dbReference type="PANTHER" id="PTHR12746">
    <property type="entry name" value="NONSENSE-MEDIATED MRNA DECAY PROTEIN 3"/>
    <property type="match status" value="1"/>
</dbReference>
<name>A0AA35W3C9_GEOBA</name>
<dbReference type="PANTHER" id="PTHR12746:SF2">
    <property type="entry name" value="60S RIBOSOMAL EXPORT PROTEIN NMD3"/>
    <property type="match status" value="1"/>
</dbReference>
<sequence>MRGYWVTPLGGGNERILGFQCQVACIPSLVCALRYKTSQELVSHDIHSNTFQYKHTFSVELVPVCKNEVVCLPLSLARSLGHMTQVVICTRVTTSLHLTDPQTLQVAELSSSVYWRTPFSSLCNHRQLTEFYVLHIEKATPPGSHGNISANHSDKCVLSDVWVVPVSELGTSDKQIHCRSHLGHLLHDGDCVWGFDLSQANLNDANLDKMNPADIPDVVLVKKSYGDKVKRSKQRNWQLQMIDREMDVTVATTNEKGAEEDYEEFLEDLEEDTIYRKNVNIFFNPGLQTVAVGDSDVSEDVPRVGLEEMLQEMTINDRRD</sequence>
<dbReference type="EMBL" id="CASHTH010000066">
    <property type="protein sequence ID" value="CAI7990376.1"/>
    <property type="molecule type" value="Genomic_DNA"/>
</dbReference>
<proteinExistence type="predicted"/>
<feature type="domain" description="60S ribosomal export protein NMD3 SH3" evidence="2">
    <location>
        <begin position="64"/>
        <end position="112"/>
    </location>
</feature>